<protein>
    <submittedName>
        <fullName evidence="2">Uncharacterized protein</fullName>
    </submittedName>
</protein>
<reference evidence="2" key="1">
    <citation type="journal article" date="2021" name="Genome Biol. Evol.">
        <title>The assembled and annotated genome of the fairy-ring fungus Marasmius oreades.</title>
        <authorList>
            <person name="Hiltunen M."/>
            <person name="Ament-Velasquez S.L."/>
            <person name="Johannesson H."/>
        </authorList>
    </citation>
    <scope>NUCLEOTIDE SEQUENCE</scope>
    <source>
        <strain evidence="2">03SP1</strain>
    </source>
</reference>
<sequence>MAKGKASTPLQKEKNRFCDALTLEMKKLVDLITPDLPLDYEENGCEWKHARNYGKGRIFYNIGRIYKRCMNDSHIHRYKAVYVSSALPQASLNQFIQLRAVFELAGQKYSDQPNVHSTADEKMAVMGWLLEKAQGSVAGEIANHPNNRDILSTPRARLPSKNFTFSSPPQLATPTTDARLAVFNLTPQAGPSKGSRTPDSSPLYSSPCPPPALKRKAIGDATPSYPKKHKTAEVSGETVRTPNRKGKERSVFLGVIEISDSEDMNANEGGYDLPTIWLSDSDD</sequence>
<dbReference type="RefSeq" id="XP_043004697.1">
    <property type="nucleotide sequence ID" value="XM_043157330.1"/>
</dbReference>
<evidence type="ECO:0000313" key="3">
    <source>
        <dbReference type="Proteomes" id="UP001049176"/>
    </source>
</evidence>
<evidence type="ECO:0000256" key="1">
    <source>
        <dbReference type="SAM" id="MobiDB-lite"/>
    </source>
</evidence>
<feature type="compositionally biased region" description="Polar residues" evidence="1">
    <location>
        <begin position="186"/>
        <end position="197"/>
    </location>
</feature>
<feature type="region of interest" description="Disordered" evidence="1">
    <location>
        <begin position="186"/>
        <end position="247"/>
    </location>
</feature>
<dbReference type="Proteomes" id="UP001049176">
    <property type="component" value="Chromosome 8"/>
</dbReference>
<dbReference type="GeneID" id="66081318"/>
<dbReference type="AlphaFoldDB" id="A0A9P7RR21"/>
<evidence type="ECO:0000313" key="2">
    <source>
        <dbReference type="EMBL" id="KAG7088226.1"/>
    </source>
</evidence>
<dbReference type="KEGG" id="more:E1B28_012243"/>
<gene>
    <name evidence="2" type="ORF">E1B28_012243</name>
</gene>
<organism evidence="2 3">
    <name type="scientific">Marasmius oreades</name>
    <name type="common">fairy-ring Marasmius</name>
    <dbReference type="NCBI Taxonomy" id="181124"/>
    <lineage>
        <taxon>Eukaryota</taxon>
        <taxon>Fungi</taxon>
        <taxon>Dikarya</taxon>
        <taxon>Basidiomycota</taxon>
        <taxon>Agaricomycotina</taxon>
        <taxon>Agaricomycetes</taxon>
        <taxon>Agaricomycetidae</taxon>
        <taxon>Agaricales</taxon>
        <taxon>Marasmiineae</taxon>
        <taxon>Marasmiaceae</taxon>
        <taxon>Marasmius</taxon>
    </lineage>
</organism>
<proteinExistence type="predicted"/>
<accession>A0A9P7RR21</accession>
<dbReference type="EMBL" id="CM032188">
    <property type="protein sequence ID" value="KAG7088226.1"/>
    <property type="molecule type" value="Genomic_DNA"/>
</dbReference>
<name>A0A9P7RR21_9AGAR</name>
<keyword evidence="3" id="KW-1185">Reference proteome</keyword>
<feature type="region of interest" description="Disordered" evidence="1">
    <location>
        <begin position="263"/>
        <end position="283"/>
    </location>
</feature>
<comment type="caution">
    <text evidence="2">The sequence shown here is derived from an EMBL/GenBank/DDBJ whole genome shotgun (WGS) entry which is preliminary data.</text>
</comment>